<evidence type="ECO:0000313" key="2">
    <source>
        <dbReference type="EMBL" id="CAB4187382.1"/>
    </source>
</evidence>
<evidence type="ECO:0000313" key="3">
    <source>
        <dbReference type="EMBL" id="CAB4199739.1"/>
    </source>
</evidence>
<gene>
    <name evidence="2" type="ORF">UFOVP1156_19</name>
    <name evidence="3" type="ORF">UFOVP1346_3</name>
    <name evidence="1" type="ORF">UFOVP921_43</name>
</gene>
<dbReference type="EMBL" id="LR796875">
    <property type="protein sequence ID" value="CAB4172139.1"/>
    <property type="molecule type" value="Genomic_DNA"/>
</dbReference>
<name>A0A6J5QUH0_9CAUD</name>
<accession>A0A6J5QUH0</accession>
<sequence>MSRPGLHSDAREWYGWRVVASDLDLETVRAGCWRIEADGAACLRDRIQAGFVVELIDAEADERAGVAL</sequence>
<protein>
    <submittedName>
        <fullName evidence="2">Uncharacterized protein</fullName>
    </submittedName>
</protein>
<dbReference type="EMBL" id="LR797295">
    <property type="protein sequence ID" value="CAB4199739.1"/>
    <property type="molecule type" value="Genomic_DNA"/>
</dbReference>
<organism evidence="2">
    <name type="scientific">uncultured Caudovirales phage</name>
    <dbReference type="NCBI Taxonomy" id="2100421"/>
    <lineage>
        <taxon>Viruses</taxon>
        <taxon>Duplodnaviria</taxon>
        <taxon>Heunggongvirae</taxon>
        <taxon>Uroviricota</taxon>
        <taxon>Caudoviricetes</taxon>
        <taxon>Peduoviridae</taxon>
        <taxon>Maltschvirus</taxon>
        <taxon>Maltschvirus maltsch</taxon>
    </lineage>
</organism>
<proteinExistence type="predicted"/>
<dbReference type="EMBL" id="LR797103">
    <property type="protein sequence ID" value="CAB4187382.1"/>
    <property type="molecule type" value="Genomic_DNA"/>
</dbReference>
<evidence type="ECO:0000313" key="1">
    <source>
        <dbReference type="EMBL" id="CAB4172139.1"/>
    </source>
</evidence>
<reference evidence="2" key="1">
    <citation type="submission" date="2020-05" db="EMBL/GenBank/DDBJ databases">
        <authorList>
            <person name="Chiriac C."/>
            <person name="Salcher M."/>
            <person name="Ghai R."/>
            <person name="Kavagutti S V."/>
        </authorList>
    </citation>
    <scope>NUCLEOTIDE SEQUENCE</scope>
</reference>